<evidence type="ECO:0000313" key="4">
    <source>
        <dbReference type="Proteomes" id="UP001497623"/>
    </source>
</evidence>
<protein>
    <recommendedName>
        <fullName evidence="2">Fibrinogen C-terminal domain-containing protein</fullName>
    </recommendedName>
</protein>
<feature type="non-terminal residue" evidence="3">
    <location>
        <position position="1"/>
    </location>
</feature>
<dbReference type="InterPro" id="IPR050373">
    <property type="entry name" value="Fibrinogen_C-term_domain"/>
</dbReference>
<dbReference type="Pfam" id="PF00147">
    <property type="entry name" value="Fibrinogen_C"/>
    <property type="match status" value="1"/>
</dbReference>
<dbReference type="SMART" id="SM00186">
    <property type="entry name" value="FBG"/>
    <property type="match status" value="1"/>
</dbReference>
<comment type="caution">
    <text evidence="3">The sequence shown here is derived from an EMBL/GenBank/DDBJ whole genome shotgun (WGS) entry which is preliminary data.</text>
</comment>
<dbReference type="EMBL" id="CAXKWB010000450">
    <property type="protein sequence ID" value="CAL4060895.1"/>
    <property type="molecule type" value="Genomic_DNA"/>
</dbReference>
<evidence type="ECO:0000313" key="3">
    <source>
        <dbReference type="EMBL" id="CAL4060895.1"/>
    </source>
</evidence>
<sequence>STKMFVTTVAVLLLTAWTAQGTPGIPVNTTGQGTPDILLNTTGQPRDCQDLIHQGNTHEGHYIVYPVENEPTITHCSKEDGFQALPSNIGVKQVARNCLDLLNDGITESGPAIIYPYLEDTTYPPVLVLCDQQTDGGGWTVIQRRYDGTEDFYRSWTEYADGFGRISQEHYLGNDLIAVITGQSVNELRVDLEDWDGVTAYAHYQMFHVYPATEKYEMVAALFNGTSGDSIQSNVGEPFTTFDADNDDWSYNCADAEVYYGAWWYNSGCGPSNLNGHWYPSADDDGGIYSNGIYWVDFRGYDSLKTSTMMIRPN</sequence>
<dbReference type="AlphaFoldDB" id="A0AAV2PPS4"/>
<feature type="chain" id="PRO_5043943176" description="Fibrinogen C-terminal domain-containing protein" evidence="1">
    <location>
        <begin position="22"/>
        <end position="314"/>
    </location>
</feature>
<dbReference type="PANTHER" id="PTHR19143:SF458">
    <property type="entry name" value="FIBRINOGEN C-TERMINAL DOMAIN-CONTAINING PROTEIN-RELATED"/>
    <property type="match status" value="1"/>
</dbReference>
<dbReference type="GO" id="GO:0005615">
    <property type="term" value="C:extracellular space"/>
    <property type="evidence" value="ECO:0007669"/>
    <property type="project" value="TreeGrafter"/>
</dbReference>
<evidence type="ECO:0000259" key="2">
    <source>
        <dbReference type="PROSITE" id="PS51406"/>
    </source>
</evidence>
<name>A0AAV2PPS4_MEGNR</name>
<gene>
    <name evidence="3" type="ORF">MNOR_LOCUS1650</name>
</gene>
<organism evidence="3 4">
    <name type="scientific">Meganyctiphanes norvegica</name>
    <name type="common">Northern krill</name>
    <name type="synonym">Thysanopoda norvegica</name>
    <dbReference type="NCBI Taxonomy" id="48144"/>
    <lineage>
        <taxon>Eukaryota</taxon>
        <taxon>Metazoa</taxon>
        <taxon>Ecdysozoa</taxon>
        <taxon>Arthropoda</taxon>
        <taxon>Crustacea</taxon>
        <taxon>Multicrustacea</taxon>
        <taxon>Malacostraca</taxon>
        <taxon>Eumalacostraca</taxon>
        <taxon>Eucarida</taxon>
        <taxon>Euphausiacea</taxon>
        <taxon>Euphausiidae</taxon>
        <taxon>Meganyctiphanes</taxon>
    </lineage>
</organism>
<dbReference type="SUPFAM" id="SSF56496">
    <property type="entry name" value="Fibrinogen C-terminal domain-like"/>
    <property type="match status" value="1"/>
</dbReference>
<accession>A0AAV2PPS4</accession>
<reference evidence="3 4" key="1">
    <citation type="submission" date="2024-05" db="EMBL/GenBank/DDBJ databases">
        <authorList>
            <person name="Wallberg A."/>
        </authorList>
    </citation>
    <scope>NUCLEOTIDE SEQUENCE [LARGE SCALE GENOMIC DNA]</scope>
</reference>
<dbReference type="PROSITE" id="PS51406">
    <property type="entry name" value="FIBRINOGEN_C_2"/>
    <property type="match status" value="1"/>
</dbReference>
<dbReference type="Proteomes" id="UP001497623">
    <property type="component" value="Unassembled WGS sequence"/>
</dbReference>
<dbReference type="Gene3D" id="3.90.215.10">
    <property type="entry name" value="Gamma Fibrinogen, chain A, domain 1"/>
    <property type="match status" value="1"/>
</dbReference>
<keyword evidence="4" id="KW-1185">Reference proteome</keyword>
<proteinExistence type="predicted"/>
<dbReference type="PANTHER" id="PTHR19143">
    <property type="entry name" value="FIBRINOGEN/TENASCIN/ANGIOPOEITIN"/>
    <property type="match status" value="1"/>
</dbReference>
<dbReference type="InterPro" id="IPR036056">
    <property type="entry name" value="Fibrinogen-like_C"/>
</dbReference>
<evidence type="ECO:0000256" key="1">
    <source>
        <dbReference type="SAM" id="SignalP"/>
    </source>
</evidence>
<keyword evidence="1" id="KW-0732">Signal</keyword>
<dbReference type="InterPro" id="IPR014716">
    <property type="entry name" value="Fibrinogen_a/b/g_C_1"/>
</dbReference>
<dbReference type="InterPro" id="IPR002181">
    <property type="entry name" value="Fibrinogen_a/b/g_C_dom"/>
</dbReference>
<feature type="signal peptide" evidence="1">
    <location>
        <begin position="1"/>
        <end position="21"/>
    </location>
</feature>
<feature type="domain" description="Fibrinogen C-terminal" evidence="2">
    <location>
        <begin position="89"/>
        <end position="314"/>
    </location>
</feature>
<dbReference type="CDD" id="cd00087">
    <property type="entry name" value="FReD"/>
    <property type="match status" value="1"/>
</dbReference>